<accession>A0ABZ0D0P7</accession>
<dbReference type="Pfam" id="PF00128">
    <property type="entry name" value="Alpha-amylase"/>
    <property type="match status" value="1"/>
</dbReference>
<dbReference type="NCBIfam" id="TIGR02401">
    <property type="entry name" value="trehalose_TreY"/>
    <property type="match status" value="1"/>
</dbReference>
<organism evidence="12 13">
    <name type="scientific">Piscinibacter gummiphilus</name>
    <dbReference type="NCBI Taxonomy" id="946333"/>
    <lineage>
        <taxon>Bacteria</taxon>
        <taxon>Pseudomonadati</taxon>
        <taxon>Pseudomonadota</taxon>
        <taxon>Betaproteobacteria</taxon>
        <taxon>Burkholderiales</taxon>
        <taxon>Sphaerotilaceae</taxon>
        <taxon>Piscinibacter</taxon>
    </lineage>
</organism>
<dbReference type="Pfam" id="PF02446">
    <property type="entry name" value="Glyco_hydro_77"/>
    <property type="match status" value="1"/>
</dbReference>
<dbReference type="PANTHER" id="PTHR32438">
    <property type="entry name" value="4-ALPHA-GLUCANOTRANSFERASE DPE1, CHLOROPLASTIC/AMYLOPLASTIC"/>
    <property type="match status" value="1"/>
</dbReference>
<evidence type="ECO:0000256" key="6">
    <source>
        <dbReference type="ARBA" id="ARBA00022679"/>
    </source>
</evidence>
<evidence type="ECO:0000256" key="7">
    <source>
        <dbReference type="ARBA" id="ARBA00023277"/>
    </source>
</evidence>
<dbReference type="GO" id="GO:0047470">
    <property type="term" value="F:(1,4)-alpha-D-glucan 1-alpha-D-glucosylmutase activity"/>
    <property type="evidence" value="ECO:0007669"/>
    <property type="project" value="UniProtKB-EC"/>
</dbReference>
<gene>
    <name evidence="12" type="ORF">RXV79_12380</name>
</gene>
<feature type="domain" description="Glycosyl hydrolase family 13 catalytic" evidence="11">
    <location>
        <begin position="741"/>
        <end position="1234"/>
    </location>
</feature>
<evidence type="ECO:0000256" key="10">
    <source>
        <dbReference type="RuleBase" id="RU361207"/>
    </source>
</evidence>
<keyword evidence="6 10" id="KW-0808">Transferase</keyword>
<dbReference type="EMBL" id="CP136336">
    <property type="protein sequence ID" value="WOB10822.1"/>
    <property type="molecule type" value="Genomic_DNA"/>
</dbReference>
<evidence type="ECO:0000256" key="1">
    <source>
        <dbReference type="ARBA" id="ARBA00000439"/>
    </source>
</evidence>
<evidence type="ECO:0000256" key="4">
    <source>
        <dbReference type="ARBA" id="ARBA00020295"/>
    </source>
</evidence>
<dbReference type="InterPro" id="IPR003385">
    <property type="entry name" value="Glyco_hydro_77"/>
</dbReference>
<dbReference type="SMART" id="SM00642">
    <property type="entry name" value="Aamy"/>
    <property type="match status" value="1"/>
</dbReference>
<dbReference type="Proteomes" id="UP001303946">
    <property type="component" value="Chromosome"/>
</dbReference>
<evidence type="ECO:0000256" key="2">
    <source>
        <dbReference type="ARBA" id="ARBA00005684"/>
    </source>
</evidence>
<name>A0ABZ0D0P7_9BURK</name>
<keyword evidence="7 10" id="KW-0119">Carbohydrate metabolism</keyword>
<dbReference type="InterPro" id="IPR017853">
    <property type="entry name" value="GH"/>
</dbReference>
<dbReference type="Pfam" id="PF21226">
    <property type="entry name" value="MalQ_N"/>
    <property type="match status" value="1"/>
</dbReference>
<sequence length="1694" mass="187763">MDDHRQAVARLCAEHGVLTEYHDVWGHRHEASTEALVKLLAELGVDASSADAAAVAEREARAAREREVVPPLVALTAGSSDWSVPVRLPKPMRSLQWTLIEEGGQEHAGETPVDGESRDIQLRIARPLPMGYHHLRLDGLGEVVQLVSAPAHCYQPPALADLTDADAPGASRGNRTWGPAVQLYALRSERNWGIGDFGDLATVIEQWSRHGAGIVGVNPLHAMFSHNPLHTSPYSPSSRLQLNTLYLDVEALPDLQECEPARQWMASPEVQSRRAALRAAPSVDYEGVDRLKTELLRKLYRSFRRRHLATGSSRATEFRRFQAARSPELRLHASFEALQAHFHAQDSLVWGWPVWPEAYRQPGSPEVQRFIAEHEDEVEFHEYLQWQADLQLARLSRRCRERGMAVGLYLDLAVSVDRAGSDTWGHQSAYASGATVGAPPDEVNPNGQGWGLPPLRPDGLKRDVRLFVATLRAAMRHAGAVRIDHVMGLMRLYWIPPGASARDGSYVLYPLQALLAIVALESERNRCMVIGEDLGTVADEMRSAMQRRELLSYRLLYFEREHGGGFKAPEAYPRKSLVAVSTHDLATLAGWWRGHDLEVRQSLKLFPTPQMHERQREERAHDRLRLLNVLQQRGLLPAEGHIDASGTQPIAPAVSEAVHAYVASTPAQLMMVQLEDALGVPDQANLPGTVDEHPNWRRKLPLGLEAMAHNPRVSALCARLASIRPSPARTAAARPQGRAVAVIPRATYRLQLHKDFSFDDAVAALPYLERLGVSHLYCSPIWRARPGSLHGYDVVAHDEINPELGGRDGFERFANAARERGMGLILDMVPNHMGVLGAENPWWTDVLENGQGSAFARHFDIDWHPVNADLEGKVLLPVLGEHYGDVLAGGQLKLAFELDRGRLVLRYFDHCFPLALRSYELLLTHAAQRLGDGHARAQVEGLADSFAALPARMGFDATVARTREELKSRFAELAQGHAEVAAAVDAALAAINAEASRDTLHALHEGQHYRLAYWRVAADEINYRRFFDINDLAALRMEEPAVFEATHSMALDLAAQGVVDGLRIDHPDGLHDPARYFAQLQQGYAERAGLALPAPAEGERPARPLYVVAEKIAAPHEDVPEEWAIHGTTGYRFAMVVNGVLVDGGAAERFDRIWQRFSGEREPFAELVYRGKRSVARIALASELTVLATALMRIARADRRTRDYTFNALRDALAEVAACMPVYRTYILGRASAQDIRFLDWAIAHARKRSEAPDRSVFDFVGRVLRGQGPDGAPLPPEHAAWQFAARFQQFCAPVAAKGVEDTAFYQYHRLVSQNEVGGDPGPFGMTVRAFHGASGDRAARWPHTILATSTHDNKRSEDVRNRLNVLSEMPAAWRLGLARWRRLARLYKTEVNGEAAPSPADEYLLYQTVLGTLPAEGLDEQSLGDYRERIVQYMLKAAREAKRHTSWTTPDEAYENALTAFVRSLLARVSPNPLLGDLQANATALAWFGALNSLSMVLMKFSSPGVPDVYQGNELLDLSLVDPDNRRPVDFALRERHLAALEALQGSPGLSERLRELAAHPFDGRAKLWLTWRLLQLRAEREALFRDGRYVPLAVTGARQEHLVAYAREHGNEVLVVLAARLFSRLQPEPGALPLGEAVWGDTAVDLTPVAPAGVPLNATDALTGRPFDLSLRPLPVARAFASFPAVALRFTK</sequence>
<dbReference type="InterPro" id="IPR013797">
    <property type="entry name" value="Maltooligo_trehalose_synth_4"/>
</dbReference>
<reference evidence="12 13" key="1">
    <citation type="submission" date="2023-10" db="EMBL/GenBank/DDBJ databases">
        <title>Bacteria for the degradation of biodegradable plastic PBAT(Polybutylene adipate terephthalate).</title>
        <authorList>
            <person name="Weon H.-Y."/>
            <person name="Yeon J."/>
        </authorList>
    </citation>
    <scope>NUCLEOTIDE SEQUENCE [LARGE SCALE GENOMIC DNA]</scope>
    <source>
        <strain evidence="12 13">SBD 7-3</strain>
    </source>
</reference>
<evidence type="ECO:0000256" key="3">
    <source>
        <dbReference type="ARBA" id="ARBA00012560"/>
    </source>
</evidence>
<dbReference type="InterPro" id="IPR006047">
    <property type="entry name" value="GH13_cat_dom"/>
</dbReference>
<evidence type="ECO:0000313" key="12">
    <source>
        <dbReference type="EMBL" id="WOB10822.1"/>
    </source>
</evidence>
<dbReference type="SUPFAM" id="SSF51445">
    <property type="entry name" value="(Trans)glycosidases"/>
    <property type="match status" value="2"/>
</dbReference>
<comment type="similarity">
    <text evidence="2 10">Belongs to the disproportionating enzyme family.</text>
</comment>
<evidence type="ECO:0000256" key="9">
    <source>
        <dbReference type="ARBA" id="ARBA00031501"/>
    </source>
</evidence>
<dbReference type="Gene3D" id="3.20.20.80">
    <property type="entry name" value="Glycosidases"/>
    <property type="match status" value="4"/>
</dbReference>
<keyword evidence="12" id="KW-0413">Isomerase</keyword>
<keyword evidence="13" id="KW-1185">Reference proteome</keyword>
<evidence type="ECO:0000313" key="13">
    <source>
        <dbReference type="Proteomes" id="UP001303946"/>
    </source>
</evidence>
<dbReference type="InterPro" id="IPR048458">
    <property type="entry name" value="MalQ_N"/>
</dbReference>
<comment type="catalytic activity">
    <reaction evidence="1 10">
        <text>Transfers a segment of a (1-&gt;4)-alpha-D-glucan to a new position in an acceptor, which may be glucose or a (1-&gt;4)-alpha-D-glucan.</text>
        <dbReference type="EC" id="2.4.1.25"/>
    </reaction>
</comment>
<evidence type="ECO:0000259" key="11">
    <source>
        <dbReference type="SMART" id="SM00642"/>
    </source>
</evidence>
<dbReference type="PANTHER" id="PTHR32438:SF5">
    <property type="entry name" value="4-ALPHA-GLUCANOTRANSFERASE DPE1, CHLOROPLASTIC_AMYLOPLASTIC"/>
    <property type="match status" value="1"/>
</dbReference>
<evidence type="ECO:0000256" key="5">
    <source>
        <dbReference type="ARBA" id="ARBA00022676"/>
    </source>
</evidence>
<dbReference type="Gene3D" id="1.10.10.470">
    <property type="entry name" value="Maltooligosyl trehalose synthase, domain 4"/>
    <property type="match status" value="1"/>
</dbReference>
<dbReference type="NCBIfam" id="NF011077">
    <property type="entry name" value="PRK14507.1"/>
    <property type="match status" value="1"/>
</dbReference>
<dbReference type="GO" id="GO:0004134">
    <property type="term" value="F:4-alpha-glucanotransferase activity"/>
    <property type="evidence" value="ECO:0007669"/>
    <property type="project" value="UniProtKB-EC"/>
</dbReference>
<dbReference type="Gene3D" id="3.30.1590.10">
    <property type="entry name" value="Maltooligosyl trehalose synthase, domain 2"/>
    <property type="match status" value="1"/>
</dbReference>
<evidence type="ECO:0000256" key="8">
    <source>
        <dbReference type="ARBA" id="ARBA00031423"/>
    </source>
</evidence>
<keyword evidence="5 10" id="KW-0328">Glycosyltransferase</keyword>
<dbReference type="InterPro" id="IPR012767">
    <property type="entry name" value="Trehalose_TreY"/>
</dbReference>
<dbReference type="RefSeq" id="WP_316703723.1">
    <property type="nucleotide sequence ID" value="NZ_CP136336.1"/>
</dbReference>
<dbReference type="CDD" id="cd11336">
    <property type="entry name" value="AmyAc_MTSase"/>
    <property type="match status" value="1"/>
</dbReference>
<dbReference type="NCBIfam" id="TIGR00217">
    <property type="entry name" value="malQ"/>
    <property type="match status" value="1"/>
</dbReference>
<protein>
    <recommendedName>
        <fullName evidence="4 10">4-alpha-glucanotransferase</fullName>
        <ecNumber evidence="3 10">2.4.1.25</ecNumber>
    </recommendedName>
    <alternativeName>
        <fullName evidence="8 10">Amylomaltase</fullName>
    </alternativeName>
    <alternativeName>
        <fullName evidence="9 10">Disproportionating enzyme</fullName>
    </alternativeName>
</protein>
<dbReference type="EC" id="2.4.1.25" evidence="3 10"/>
<proteinExistence type="inferred from homology"/>